<dbReference type="SUPFAM" id="SSF46565">
    <property type="entry name" value="Chaperone J-domain"/>
    <property type="match status" value="1"/>
</dbReference>
<feature type="domain" description="J" evidence="2">
    <location>
        <begin position="34"/>
        <end position="106"/>
    </location>
</feature>
<feature type="region of interest" description="Disordered" evidence="1">
    <location>
        <begin position="163"/>
        <end position="206"/>
    </location>
</feature>
<dbReference type="CDD" id="cd06257">
    <property type="entry name" value="DnaJ"/>
    <property type="match status" value="1"/>
</dbReference>
<accession>G0U8N4</accession>
<evidence type="ECO:0000313" key="3">
    <source>
        <dbReference type="EMBL" id="CCC53961.1"/>
    </source>
</evidence>
<dbReference type="InterPro" id="IPR036869">
    <property type="entry name" value="J_dom_sf"/>
</dbReference>
<feature type="region of interest" description="Disordered" evidence="1">
    <location>
        <begin position="317"/>
        <end position="356"/>
    </location>
</feature>
<reference evidence="3" key="1">
    <citation type="journal article" date="2012" name="Proc. Natl. Acad. Sci. U.S.A.">
        <title>Antigenic diversity is generated by distinct evolutionary mechanisms in African trypanosome species.</title>
        <authorList>
            <person name="Jackson A.P."/>
            <person name="Berry A."/>
            <person name="Aslett M."/>
            <person name="Allison H.C."/>
            <person name="Burton P."/>
            <person name="Vavrova-Anderson J."/>
            <person name="Brown R."/>
            <person name="Browne H."/>
            <person name="Corton N."/>
            <person name="Hauser H."/>
            <person name="Gamble J."/>
            <person name="Gilderthorp R."/>
            <person name="Marcello L."/>
            <person name="McQuillan J."/>
            <person name="Otto T.D."/>
            <person name="Quail M.A."/>
            <person name="Sanders M.J."/>
            <person name="van Tonder A."/>
            <person name="Ginger M.L."/>
            <person name="Field M.C."/>
            <person name="Barry J.D."/>
            <person name="Hertz-Fowler C."/>
            <person name="Berriman M."/>
        </authorList>
    </citation>
    <scope>NUCLEOTIDE SEQUENCE</scope>
    <source>
        <strain evidence="3">Y486</strain>
    </source>
</reference>
<dbReference type="PANTHER" id="PTHR24074">
    <property type="entry name" value="CO-CHAPERONE PROTEIN DJLA"/>
    <property type="match status" value="1"/>
</dbReference>
<dbReference type="EMBL" id="HE573027">
    <property type="protein sequence ID" value="CCC53961.1"/>
    <property type="molecule type" value="Genomic_DNA"/>
</dbReference>
<evidence type="ECO:0000259" key="2">
    <source>
        <dbReference type="PROSITE" id="PS50076"/>
    </source>
</evidence>
<dbReference type="VEuPathDB" id="TriTrypDB:TvY486_1114450"/>
<feature type="region of interest" description="Disordered" evidence="1">
    <location>
        <begin position="275"/>
        <end position="302"/>
    </location>
</feature>
<protein>
    <recommendedName>
        <fullName evidence="2">J domain-containing protein</fullName>
    </recommendedName>
</protein>
<dbReference type="AlphaFoldDB" id="G0U8N4"/>
<dbReference type="PRINTS" id="PR00625">
    <property type="entry name" value="JDOMAIN"/>
</dbReference>
<evidence type="ECO:0000256" key="1">
    <source>
        <dbReference type="SAM" id="MobiDB-lite"/>
    </source>
</evidence>
<proteinExistence type="predicted"/>
<feature type="compositionally biased region" description="Acidic residues" evidence="1">
    <location>
        <begin position="275"/>
        <end position="285"/>
    </location>
</feature>
<dbReference type="Pfam" id="PF00226">
    <property type="entry name" value="DnaJ"/>
    <property type="match status" value="1"/>
</dbReference>
<gene>
    <name evidence="3" type="ORF">TVY486_1114450</name>
</gene>
<dbReference type="Gene3D" id="1.10.287.110">
    <property type="entry name" value="DnaJ domain"/>
    <property type="match status" value="1"/>
</dbReference>
<feature type="compositionally biased region" description="Basic residues" evidence="1">
    <location>
        <begin position="322"/>
        <end position="342"/>
    </location>
</feature>
<name>G0U8N4_TRYVY</name>
<dbReference type="InterPro" id="IPR050817">
    <property type="entry name" value="DjlA_DnaK_co-chaperone"/>
</dbReference>
<dbReference type="InterPro" id="IPR001623">
    <property type="entry name" value="DnaJ_domain"/>
</dbReference>
<sequence length="356" mass="40849">MHRWAIGRAAMLAINSRHRRFMVTQAPTEEEVRNAYAALGVSASSAFEDVKRRYVELAKQHHPDVNGAQGADASARMVNINNAYATLRRLHKCGDTSQRSSRPSCGYSDNNYHNGTGSAYAYYTEHDEAYRPWHEDLNPLIYEMMWEEMQRQADNRAFAKASQENRWHHNHQCQRGTNEAYRGRAKKAPDGPRWERRSGDNKKKMTTWPDADLQAMVNMYQDGKSFDFIANALGKQTSEVIKEFNLWSEGSKRPSRSPRWQHRCLYYAESPEMEYIDDDSDDSDDPFGYSNSVDEMEGSSVEPEDVVFDGGAIPFRGGHFMSGHKARRGVIDRRGRRGPRRHQWGEGRAGRSHSSF</sequence>
<feature type="compositionally biased region" description="Basic and acidic residues" evidence="1">
    <location>
        <begin position="187"/>
        <end position="203"/>
    </location>
</feature>
<dbReference type="PROSITE" id="PS50076">
    <property type="entry name" value="DNAJ_2"/>
    <property type="match status" value="1"/>
</dbReference>
<dbReference type="SMART" id="SM00271">
    <property type="entry name" value="DnaJ"/>
    <property type="match status" value="1"/>
</dbReference>
<organism evidence="3">
    <name type="scientific">Trypanosoma vivax (strain Y486)</name>
    <dbReference type="NCBI Taxonomy" id="1055687"/>
    <lineage>
        <taxon>Eukaryota</taxon>
        <taxon>Discoba</taxon>
        <taxon>Euglenozoa</taxon>
        <taxon>Kinetoplastea</taxon>
        <taxon>Metakinetoplastina</taxon>
        <taxon>Trypanosomatida</taxon>
        <taxon>Trypanosomatidae</taxon>
        <taxon>Trypanosoma</taxon>
        <taxon>Duttonella</taxon>
    </lineage>
</organism>